<name>A0A5J5GD81_9BACL</name>
<dbReference type="Proteomes" id="UP000367750">
    <property type="component" value="Unassembled WGS sequence"/>
</dbReference>
<evidence type="ECO:0000256" key="1">
    <source>
        <dbReference type="SAM" id="MobiDB-lite"/>
    </source>
</evidence>
<dbReference type="AlphaFoldDB" id="A0A5J5GD81"/>
<evidence type="ECO:0000313" key="4">
    <source>
        <dbReference type="Proteomes" id="UP000367750"/>
    </source>
</evidence>
<feature type="region of interest" description="Disordered" evidence="1">
    <location>
        <begin position="215"/>
        <end position="251"/>
    </location>
</feature>
<feature type="compositionally biased region" description="Polar residues" evidence="1">
    <location>
        <begin position="215"/>
        <end position="224"/>
    </location>
</feature>
<accession>A0A5J5GD81</accession>
<sequence length="990" mass="110577">MIRSTEPNLLTANALNTMTPGEAAEAMASAKVGPKYLPVCPPDHQHVSKQHAATCMRPGKAPTIGNWREKASDDLTILQKWFGRHPNRNLGMTLGGEVGIVGFDVDGEYGKVRMEELFDGNIPETWQFSTPGDGMRFLFSVPKDQRIRKLTDALPSGEHQELALLADGQMTVLPPSLHGNGGQYRWMPGKGPGDVPLAALPEEVLTTMRTHITSSSFHKTQNANIGPAGRKTVRLRRGNRPHSSASFTTLPDPDLQKLAEKCHQVQQAVDEQACGGCHEERWHMITSMLVKAGYPSAALAFSELSEKHDNRSEIRIQDMDKEREVTNYGPTRCVTLGCNAEQIASCQGSVRKNQRTKTPSNTPVTLLSVRAITVAEEPTSSANYANLIDNKYALNNDNLCAVRVNGDGSVDFKPLANFVARIAKSVMRDDGAERTTMYEIDGVIISSGKKLSPVRIPASEFENMKWLSMWGPEPNILPGNNIRDSVRHAIQSTAPRAENKQVFAHLGWIKIDSKWKYLHAGGAIGHSGIEVELEPRLTNYLLPETPFNPQQAMIASIKLLDIAPRSVTLVLWSLIFLTPLCEILRQVNLEPKFLVWLHGYTGSRKTSIAKLFLCHFGNLLEHPTASFKDTANSVEKRGFDTKDSLLLIDDYHPTSSPQEGKKMEQLAQQVLRGYGDRVGRGRMKQDTSLRPDYPPRGMAIITAEDMLGGASSVARLFPAELGPDDVNLKRLTRAQQKSEKLSEAMAGYIMWLEKMMNSPRDHNLKDMFVQKRNSASNQGVHGRLVEASGLLHIGLHFGLEYAESVGAIEASKKRQLLEQAWELFLSAANEQGEKVNEVKATTRFMTIVSQLLANHSVYCDKLQATNELNLAPRNGIHVGWHDDTYYYFLPDLLYNTVNHFLSKQGEHFPISSTTLWKELAAEGLLYTETYSEKGKQRCHRLVKKTVHKQRQRLLWLKRQALHDEAKETMPQRMKRKPVSLSSDDLKELDL</sequence>
<feature type="compositionally biased region" description="Basic residues" evidence="1">
    <location>
        <begin position="231"/>
        <end position="240"/>
    </location>
</feature>
<dbReference type="EMBL" id="VYKK01000007">
    <property type="protein sequence ID" value="KAA9005910.1"/>
    <property type="molecule type" value="Genomic_DNA"/>
</dbReference>
<dbReference type="OrthoDB" id="25220at2"/>
<keyword evidence="4" id="KW-1185">Reference proteome</keyword>
<evidence type="ECO:0000259" key="2">
    <source>
        <dbReference type="SMART" id="SM00943"/>
    </source>
</evidence>
<dbReference type="Pfam" id="PF09250">
    <property type="entry name" value="Prim-Pol"/>
    <property type="match status" value="1"/>
</dbReference>
<proteinExistence type="predicted"/>
<dbReference type="InterPro" id="IPR015330">
    <property type="entry name" value="DNA_primase/pol_bifunc_N"/>
</dbReference>
<gene>
    <name evidence="3" type="ORF">F4V43_07515</name>
</gene>
<dbReference type="SUPFAM" id="SSF56747">
    <property type="entry name" value="Prim-pol domain"/>
    <property type="match status" value="1"/>
</dbReference>
<reference evidence="3 4" key="1">
    <citation type="submission" date="2019-09" db="EMBL/GenBank/DDBJ databases">
        <title>Bacillus ochoae sp. nov., Paenibacillus whitsoniae sp. nov., Paenibacillus spiritus sp. nov. Isolated from the Mars Exploration Rover during spacecraft assembly.</title>
        <authorList>
            <person name="Seuylemezian A."/>
            <person name="Vaishampayan P."/>
        </authorList>
    </citation>
    <scope>NUCLEOTIDE SEQUENCE [LARGE SCALE GENOMIC DNA]</scope>
    <source>
        <strain evidence="3 4">MER_111</strain>
    </source>
</reference>
<dbReference type="RefSeq" id="WP_150457611.1">
    <property type="nucleotide sequence ID" value="NZ_VYKK01000007.1"/>
</dbReference>
<evidence type="ECO:0000313" key="3">
    <source>
        <dbReference type="EMBL" id="KAA9005910.1"/>
    </source>
</evidence>
<dbReference type="SMART" id="SM00943">
    <property type="entry name" value="Prim-Pol"/>
    <property type="match status" value="1"/>
</dbReference>
<protein>
    <submittedName>
        <fullName evidence="3">Bifunctional DNA primase/polymerase</fullName>
    </submittedName>
</protein>
<feature type="region of interest" description="Disordered" evidence="1">
    <location>
        <begin position="966"/>
        <end position="990"/>
    </location>
</feature>
<feature type="domain" description="DNA primase/polymerase bifunctional N-terminal" evidence="2">
    <location>
        <begin position="24"/>
        <end position="204"/>
    </location>
</feature>
<dbReference type="CDD" id="cd04859">
    <property type="entry name" value="Prim_Pol"/>
    <property type="match status" value="1"/>
</dbReference>
<comment type="caution">
    <text evidence="3">The sequence shown here is derived from an EMBL/GenBank/DDBJ whole genome shotgun (WGS) entry which is preliminary data.</text>
</comment>
<organism evidence="3 4">
    <name type="scientific">Paenibacillus spiritus</name>
    <dbReference type="NCBI Taxonomy" id="2496557"/>
    <lineage>
        <taxon>Bacteria</taxon>
        <taxon>Bacillati</taxon>
        <taxon>Bacillota</taxon>
        <taxon>Bacilli</taxon>
        <taxon>Bacillales</taxon>
        <taxon>Paenibacillaceae</taxon>
        <taxon>Paenibacillus</taxon>
    </lineage>
</organism>